<comment type="caution">
    <text evidence="4">The sequence shown here is derived from an EMBL/GenBank/DDBJ whole genome shotgun (WGS) entry which is preliminary data.</text>
</comment>
<proteinExistence type="predicted"/>
<dbReference type="PANTHER" id="PTHR46910">
    <property type="entry name" value="TRANSCRIPTION FACTOR PDR1"/>
    <property type="match status" value="1"/>
</dbReference>
<dbReference type="OrthoDB" id="103819at2759"/>
<reference evidence="4 5" key="1">
    <citation type="journal article" date="2015" name="BMC Genomics">
        <title>The genome of the truffle-parasite Tolypocladium ophioglossoides and the evolution of antifungal peptaibiotics.</title>
        <authorList>
            <person name="Quandt C.A."/>
            <person name="Bushley K.E."/>
            <person name="Spatafora J.W."/>
        </authorList>
    </citation>
    <scope>NUCLEOTIDE SEQUENCE [LARGE SCALE GENOMIC DNA]</scope>
    <source>
        <strain evidence="4 5">CBS 100239</strain>
    </source>
</reference>
<dbReference type="InterPro" id="IPR007219">
    <property type="entry name" value="XnlR_reg_dom"/>
</dbReference>
<keyword evidence="1" id="KW-0539">Nucleus</keyword>
<evidence type="ECO:0000256" key="1">
    <source>
        <dbReference type="ARBA" id="ARBA00023242"/>
    </source>
</evidence>
<dbReference type="InterPro" id="IPR050987">
    <property type="entry name" value="AtrR-like"/>
</dbReference>
<accession>A0A0L0NFH7</accession>
<dbReference type="PANTHER" id="PTHR46910:SF5">
    <property type="entry name" value="ZN(II)2CYS6 TRANSCRIPTION FACTOR (EUROFUNG)"/>
    <property type="match status" value="1"/>
</dbReference>
<evidence type="ECO:0000313" key="5">
    <source>
        <dbReference type="Proteomes" id="UP000036947"/>
    </source>
</evidence>
<keyword evidence="5" id="KW-1185">Reference proteome</keyword>
<feature type="region of interest" description="Disordered" evidence="2">
    <location>
        <begin position="37"/>
        <end position="57"/>
    </location>
</feature>
<dbReference type="InterPro" id="IPR001138">
    <property type="entry name" value="Zn2Cys6_DnaBD"/>
</dbReference>
<evidence type="ECO:0000259" key="3">
    <source>
        <dbReference type="SMART" id="SM00906"/>
    </source>
</evidence>
<dbReference type="GO" id="GO:0000981">
    <property type="term" value="F:DNA-binding transcription factor activity, RNA polymerase II-specific"/>
    <property type="evidence" value="ECO:0007669"/>
    <property type="project" value="InterPro"/>
</dbReference>
<sequence>MQSSPQQGLGLASAAADDASGRRAIRCDKDWPCSNCRTAKRSCTSTGAGQRPKEPRQRSRLLLALFKYPSHQSHTLPHPSPATGLPRIPTYTHTPLVVRAHKHLTSPHRYRLLPPPPAKPCPALPACPRTTRYHTGGHLSARRRPSCVLLTSTSSERKIDQIESRLGNIEALLKSIASPAAPVDHSCNVNTPATGSSIPTAASTADYESSDEESAFGGDSGLTAHTAFASEFLEKAVKRTSLREVNPKMEAALANLSQLVEMQKRRSISHGPRFPLQKPVPPGGICKLPMPPMAAVVSLLKHAKGKLPPPSLSAVACRPLTRVAAAPPTLFTIMCSLVGLSDFSSLCRMVYFATDDFSDATFVIVNAMLYNLFMEQTSLATDETVRDEYHAYMQQCRANLETSLANTPLFLSSKVENVQALLLGALYAVDVSRPSVAWHLSCMAAQLCQTAGYHRSETLKYDSPATAKLKRILFWHVYTLDKGLGLRLGRAPVIHECDIDIPRVFEFDGFGHFDESSTIPTLWVKISHLQSRIYEEFPAALKSPQAELVERAMALAKDCRKLEVEAEECREQVYNYLRAVNSSDVVDVFLRGDEVQFQVTLTLVYRVIPAPEGSVSRFCDECLEVARKAMKVHMRNLLLTPFAPFFVLFCYVIETSSLDDLKVLQEFVASLDGARDSSETIEKLYRLCQVMCDVASLYVEAKSQQQEDQTMVPIGDEFEMYLSQLGFMPSEDQAMVHAQDNGGPPPANGQMAQIADWFSGNRNMMGLLEEDLSQIESYRWMQQPNAL</sequence>
<organism evidence="4 5">
    <name type="scientific">Tolypocladium ophioglossoides (strain CBS 100239)</name>
    <name type="common">Snaketongue truffleclub</name>
    <name type="synonym">Elaphocordyceps ophioglossoides</name>
    <dbReference type="NCBI Taxonomy" id="1163406"/>
    <lineage>
        <taxon>Eukaryota</taxon>
        <taxon>Fungi</taxon>
        <taxon>Dikarya</taxon>
        <taxon>Ascomycota</taxon>
        <taxon>Pezizomycotina</taxon>
        <taxon>Sordariomycetes</taxon>
        <taxon>Hypocreomycetidae</taxon>
        <taxon>Hypocreales</taxon>
        <taxon>Ophiocordycipitaceae</taxon>
        <taxon>Tolypocladium</taxon>
    </lineage>
</organism>
<dbReference type="STRING" id="1163406.A0A0L0NFH7"/>
<feature type="region of interest" description="Disordered" evidence="2">
    <location>
        <begin position="1"/>
        <end position="22"/>
    </location>
</feature>
<dbReference type="EMBL" id="LFRF01000005">
    <property type="protein sequence ID" value="KND92480.1"/>
    <property type="molecule type" value="Genomic_DNA"/>
</dbReference>
<dbReference type="CDD" id="cd00067">
    <property type="entry name" value="GAL4"/>
    <property type="match status" value="1"/>
</dbReference>
<protein>
    <submittedName>
        <fullName evidence="4">Putative transcriptional regulatory protein C11D3.07c</fullName>
    </submittedName>
</protein>
<feature type="compositionally biased region" description="Low complexity" evidence="2">
    <location>
        <begin position="9"/>
        <end position="18"/>
    </location>
</feature>
<dbReference type="AlphaFoldDB" id="A0A0L0NFH7"/>
<evidence type="ECO:0000313" key="4">
    <source>
        <dbReference type="EMBL" id="KND92480.1"/>
    </source>
</evidence>
<dbReference type="GO" id="GO:0006351">
    <property type="term" value="P:DNA-templated transcription"/>
    <property type="evidence" value="ECO:0007669"/>
    <property type="project" value="InterPro"/>
</dbReference>
<dbReference type="GO" id="GO:0003677">
    <property type="term" value="F:DNA binding"/>
    <property type="evidence" value="ECO:0007669"/>
    <property type="project" value="InterPro"/>
</dbReference>
<dbReference type="Pfam" id="PF04082">
    <property type="entry name" value="Fungal_trans"/>
    <property type="match status" value="1"/>
</dbReference>
<dbReference type="SMART" id="SM00906">
    <property type="entry name" value="Fungal_trans"/>
    <property type="match status" value="1"/>
</dbReference>
<dbReference type="CDD" id="cd12148">
    <property type="entry name" value="fungal_TF_MHR"/>
    <property type="match status" value="1"/>
</dbReference>
<name>A0A0L0NFH7_TOLOC</name>
<feature type="domain" description="Xylanolytic transcriptional activator regulatory" evidence="3">
    <location>
        <begin position="437"/>
        <end position="510"/>
    </location>
</feature>
<feature type="compositionally biased region" description="Polar residues" evidence="2">
    <location>
        <begin position="37"/>
        <end position="48"/>
    </location>
</feature>
<dbReference type="Proteomes" id="UP000036947">
    <property type="component" value="Unassembled WGS sequence"/>
</dbReference>
<dbReference type="GO" id="GO:0008270">
    <property type="term" value="F:zinc ion binding"/>
    <property type="evidence" value="ECO:0007669"/>
    <property type="project" value="InterPro"/>
</dbReference>
<gene>
    <name evidence="4" type="ORF">TOPH_02730</name>
</gene>
<evidence type="ECO:0000256" key="2">
    <source>
        <dbReference type="SAM" id="MobiDB-lite"/>
    </source>
</evidence>